<dbReference type="EMBL" id="JAATJC010000001">
    <property type="protein sequence ID" value="NJC06992.1"/>
    <property type="molecule type" value="Genomic_DNA"/>
</dbReference>
<gene>
    <name evidence="11" type="ORF">GGQ97_002785</name>
</gene>
<keyword evidence="4" id="KW-1003">Cell membrane</keyword>
<organism evidence="11 12">
    <name type="scientific">Sphingomonas kaistensis</name>
    <dbReference type="NCBI Taxonomy" id="298708"/>
    <lineage>
        <taxon>Bacteria</taxon>
        <taxon>Pseudomonadati</taxon>
        <taxon>Pseudomonadota</taxon>
        <taxon>Alphaproteobacteria</taxon>
        <taxon>Sphingomonadales</taxon>
        <taxon>Sphingomonadaceae</taxon>
        <taxon>Sphingomonas</taxon>
    </lineage>
</organism>
<evidence type="ECO:0000256" key="3">
    <source>
        <dbReference type="ARBA" id="ARBA00022448"/>
    </source>
</evidence>
<evidence type="ECO:0000259" key="10">
    <source>
        <dbReference type="PROSITE" id="PS52015"/>
    </source>
</evidence>
<evidence type="ECO:0000313" key="12">
    <source>
        <dbReference type="Proteomes" id="UP000558192"/>
    </source>
</evidence>
<sequence>MTMLLLALLGTAQAAAPRTPPLAHGRYIARPRANLASYVTSNDYPRDAIRAGQEGTTGFKLTIGPDGRVTSCVIEKSSGSASLDSTTCRIMASRARFEPALDAAGKPTSDTMSARITWRLPMRQTIPDLVVSSFSLAPDGTPSDCQMEVTMGGQVGRRAAPDCGATLSAQPYFEAIKKAANGTATRVTMEVRLIRDAAAPWPDLDGPGRRVISRELARLQVSQGGQVMGCSVLDYRPLPGPTVRACSVVGSRIGQYEVPGDSEMRMVVTTALADGPKR</sequence>
<name>A0A7X5Y9F8_9SPHN</name>
<keyword evidence="3" id="KW-0813">Transport</keyword>
<evidence type="ECO:0000256" key="5">
    <source>
        <dbReference type="ARBA" id="ARBA00022519"/>
    </source>
</evidence>
<comment type="similarity">
    <text evidence="2">Belongs to the TonB family.</text>
</comment>
<keyword evidence="8" id="KW-1133">Transmembrane helix</keyword>
<comment type="caution">
    <text evidence="11">The sequence shown here is derived from an EMBL/GenBank/DDBJ whole genome shotgun (WGS) entry which is preliminary data.</text>
</comment>
<dbReference type="GO" id="GO:0055085">
    <property type="term" value="P:transmembrane transport"/>
    <property type="evidence" value="ECO:0007669"/>
    <property type="project" value="InterPro"/>
</dbReference>
<evidence type="ECO:0000256" key="9">
    <source>
        <dbReference type="ARBA" id="ARBA00023136"/>
    </source>
</evidence>
<proteinExistence type="inferred from homology"/>
<dbReference type="Gene3D" id="3.30.1150.10">
    <property type="match status" value="1"/>
</dbReference>
<dbReference type="InterPro" id="IPR006260">
    <property type="entry name" value="TonB/TolA_C"/>
</dbReference>
<comment type="subcellular location">
    <subcellularLocation>
        <location evidence="1">Cell inner membrane</location>
        <topology evidence="1">Single-pass membrane protein</topology>
        <orientation evidence="1">Periplasmic side</orientation>
    </subcellularLocation>
</comment>
<dbReference type="PANTHER" id="PTHR33446">
    <property type="entry name" value="PROTEIN TONB-RELATED"/>
    <property type="match status" value="1"/>
</dbReference>
<evidence type="ECO:0000313" key="11">
    <source>
        <dbReference type="EMBL" id="NJC06992.1"/>
    </source>
</evidence>
<evidence type="ECO:0000256" key="8">
    <source>
        <dbReference type="ARBA" id="ARBA00022989"/>
    </source>
</evidence>
<dbReference type="InterPro" id="IPR051045">
    <property type="entry name" value="TonB-dependent_transducer"/>
</dbReference>
<keyword evidence="6" id="KW-0812">Transmembrane</keyword>
<dbReference type="InterPro" id="IPR037682">
    <property type="entry name" value="TonB_C"/>
</dbReference>
<dbReference type="Proteomes" id="UP000558192">
    <property type="component" value="Unassembled WGS sequence"/>
</dbReference>
<accession>A0A7X5Y9F8</accession>
<dbReference type="PROSITE" id="PS52015">
    <property type="entry name" value="TONB_CTD"/>
    <property type="match status" value="1"/>
</dbReference>
<dbReference type="RefSeq" id="WP_168070536.1">
    <property type="nucleotide sequence ID" value="NZ_JAATJC010000001.1"/>
</dbReference>
<protein>
    <submittedName>
        <fullName evidence="11">TonB family protein</fullName>
    </submittedName>
</protein>
<dbReference type="GO" id="GO:0015031">
    <property type="term" value="P:protein transport"/>
    <property type="evidence" value="ECO:0007669"/>
    <property type="project" value="UniProtKB-KW"/>
</dbReference>
<dbReference type="GO" id="GO:0005886">
    <property type="term" value="C:plasma membrane"/>
    <property type="evidence" value="ECO:0007669"/>
    <property type="project" value="UniProtKB-SubCell"/>
</dbReference>
<dbReference type="AlphaFoldDB" id="A0A7X5Y9F8"/>
<dbReference type="Pfam" id="PF03544">
    <property type="entry name" value="TonB_C"/>
    <property type="match status" value="1"/>
</dbReference>
<dbReference type="NCBIfam" id="TIGR01352">
    <property type="entry name" value="tonB_Cterm"/>
    <property type="match status" value="1"/>
</dbReference>
<evidence type="ECO:0000256" key="7">
    <source>
        <dbReference type="ARBA" id="ARBA00022927"/>
    </source>
</evidence>
<evidence type="ECO:0000256" key="2">
    <source>
        <dbReference type="ARBA" id="ARBA00006555"/>
    </source>
</evidence>
<dbReference type="SUPFAM" id="SSF74653">
    <property type="entry name" value="TolA/TonB C-terminal domain"/>
    <property type="match status" value="1"/>
</dbReference>
<keyword evidence="5" id="KW-0997">Cell inner membrane</keyword>
<evidence type="ECO:0000256" key="6">
    <source>
        <dbReference type="ARBA" id="ARBA00022692"/>
    </source>
</evidence>
<reference evidence="11 12" key="1">
    <citation type="submission" date="2020-03" db="EMBL/GenBank/DDBJ databases">
        <title>Genomic Encyclopedia of Type Strains, Phase IV (KMG-IV): sequencing the most valuable type-strain genomes for metagenomic binning, comparative biology and taxonomic classification.</title>
        <authorList>
            <person name="Goeker M."/>
        </authorList>
    </citation>
    <scope>NUCLEOTIDE SEQUENCE [LARGE SCALE GENOMIC DNA]</scope>
    <source>
        <strain evidence="11 12">DSM 16846</strain>
    </source>
</reference>
<feature type="domain" description="TonB C-terminal" evidence="10">
    <location>
        <begin position="29"/>
        <end position="127"/>
    </location>
</feature>
<keyword evidence="9" id="KW-0472">Membrane</keyword>
<keyword evidence="12" id="KW-1185">Reference proteome</keyword>
<keyword evidence="7" id="KW-0653">Protein transport</keyword>
<evidence type="ECO:0000256" key="4">
    <source>
        <dbReference type="ARBA" id="ARBA00022475"/>
    </source>
</evidence>
<evidence type="ECO:0000256" key="1">
    <source>
        <dbReference type="ARBA" id="ARBA00004383"/>
    </source>
</evidence>